<feature type="compositionally biased region" description="Low complexity" evidence="1">
    <location>
        <begin position="282"/>
        <end position="291"/>
    </location>
</feature>
<protein>
    <recommendedName>
        <fullName evidence="4">Brinker DNA-binding domain-containing protein</fullName>
    </recommendedName>
</protein>
<keyword evidence="3" id="KW-1185">Reference proteome</keyword>
<comment type="caution">
    <text evidence="2">The sequence shown here is derived from an EMBL/GenBank/DDBJ whole genome shotgun (WGS) entry which is preliminary data.</text>
</comment>
<accession>A0A9J6F3W8</accession>
<name>A0A9J6F3W8_RHIMP</name>
<feature type="region of interest" description="Disordered" evidence="1">
    <location>
        <begin position="234"/>
        <end position="347"/>
    </location>
</feature>
<sequence>MEGPTPKTQQVHHDATFKRKVIACAETDGNWAASRSFGVPETCVHDWRKQKQKIVDSKASCKGFSGPQQGRFPQIEELLGEYVLEQRAAQRPVTAELLQETLSDSSFDKNIARPLAAVTARKRAKPLCSPASQPPQLSTMAAASMERTDQAASARPIDPVFEQAWPEKDTTVSAPQAAELPHPGSEGPVAEQLPVLDNNMLMMAEAHALRGVNQDVQQAMYNIELAFLQQGLAPGGEQQGEEAEDDEDRELETEPEAEGTQDLAEADQSPAAEQDADDQQPEDVAAPALLGAVGGAEGGVAEQPMDDAASRQPASDASEVSHEDAVPRTESEDDPPRQHEGSQPPPS</sequence>
<dbReference type="VEuPathDB" id="VectorBase:LOC119179958"/>
<organism evidence="2 3">
    <name type="scientific">Rhipicephalus microplus</name>
    <name type="common">Cattle tick</name>
    <name type="synonym">Boophilus microplus</name>
    <dbReference type="NCBI Taxonomy" id="6941"/>
    <lineage>
        <taxon>Eukaryota</taxon>
        <taxon>Metazoa</taxon>
        <taxon>Ecdysozoa</taxon>
        <taxon>Arthropoda</taxon>
        <taxon>Chelicerata</taxon>
        <taxon>Arachnida</taxon>
        <taxon>Acari</taxon>
        <taxon>Parasitiformes</taxon>
        <taxon>Ixodida</taxon>
        <taxon>Ixodoidea</taxon>
        <taxon>Ixodidae</taxon>
        <taxon>Rhipicephalinae</taxon>
        <taxon>Rhipicephalus</taxon>
        <taxon>Boophilus</taxon>
    </lineage>
</organism>
<reference evidence="2" key="1">
    <citation type="journal article" date="2020" name="Cell">
        <title>Large-Scale Comparative Analyses of Tick Genomes Elucidate Their Genetic Diversity and Vector Capacities.</title>
        <authorList>
            <consortium name="Tick Genome and Microbiome Consortium (TIGMIC)"/>
            <person name="Jia N."/>
            <person name="Wang J."/>
            <person name="Shi W."/>
            <person name="Du L."/>
            <person name="Sun Y."/>
            <person name="Zhan W."/>
            <person name="Jiang J.F."/>
            <person name="Wang Q."/>
            <person name="Zhang B."/>
            <person name="Ji P."/>
            <person name="Bell-Sakyi L."/>
            <person name="Cui X.M."/>
            <person name="Yuan T.T."/>
            <person name="Jiang B.G."/>
            <person name="Yang W.F."/>
            <person name="Lam T.T."/>
            <person name="Chang Q.C."/>
            <person name="Ding S.J."/>
            <person name="Wang X.J."/>
            <person name="Zhu J.G."/>
            <person name="Ruan X.D."/>
            <person name="Zhao L."/>
            <person name="Wei J.T."/>
            <person name="Ye R.Z."/>
            <person name="Que T.C."/>
            <person name="Du C.H."/>
            <person name="Zhou Y.H."/>
            <person name="Cheng J.X."/>
            <person name="Dai P.F."/>
            <person name="Guo W.B."/>
            <person name="Han X.H."/>
            <person name="Huang E.J."/>
            <person name="Li L.F."/>
            <person name="Wei W."/>
            <person name="Gao Y.C."/>
            <person name="Liu J.Z."/>
            <person name="Shao H.Z."/>
            <person name="Wang X."/>
            <person name="Wang C.C."/>
            <person name="Yang T.C."/>
            <person name="Huo Q.B."/>
            <person name="Li W."/>
            <person name="Chen H.Y."/>
            <person name="Chen S.E."/>
            <person name="Zhou L.G."/>
            <person name="Ni X.B."/>
            <person name="Tian J.H."/>
            <person name="Sheng Y."/>
            <person name="Liu T."/>
            <person name="Pan Y.S."/>
            <person name="Xia L.Y."/>
            <person name="Li J."/>
            <person name="Zhao F."/>
            <person name="Cao W.C."/>
        </authorList>
    </citation>
    <scope>NUCLEOTIDE SEQUENCE</scope>
    <source>
        <strain evidence="2">Rmic-2018</strain>
    </source>
</reference>
<dbReference type="Proteomes" id="UP000821866">
    <property type="component" value="Chromosome 1"/>
</dbReference>
<evidence type="ECO:0000313" key="2">
    <source>
        <dbReference type="EMBL" id="KAH8041482.1"/>
    </source>
</evidence>
<evidence type="ECO:0008006" key="4">
    <source>
        <dbReference type="Google" id="ProtNLM"/>
    </source>
</evidence>
<gene>
    <name evidence="2" type="ORF">HPB51_016927</name>
</gene>
<feature type="region of interest" description="Disordered" evidence="1">
    <location>
        <begin position="169"/>
        <end position="191"/>
    </location>
</feature>
<feature type="compositionally biased region" description="Basic and acidic residues" evidence="1">
    <location>
        <begin position="319"/>
        <end position="340"/>
    </location>
</feature>
<dbReference type="AlphaFoldDB" id="A0A9J6F3W8"/>
<reference evidence="2" key="2">
    <citation type="submission" date="2021-09" db="EMBL/GenBank/DDBJ databases">
        <authorList>
            <person name="Jia N."/>
            <person name="Wang J."/>
            <person name="Shi W."/>
            <person name="Du L."/>
            <person name="Sun Y."/>
            <person name="Zhan W."/>
            <person name="Jiang J."/>
            <person name="Wang Q."/>
            <person name="Zhang B."/>
            <person name="Ji P."/>
            <person name="Sakyi L.B."/>
            <person name="Cui X."/>
            <person name="Yuan T."/>
            <person name="Jiang B."/>
            <person name="Yang W."/>
            <person name="Lam T.T.-Y."/>
            <person name="Chang Q."/>
            <person name="Ding S."/>
            <person name="Wang X."/>
            <person name="Zhu J."/>
            <person name="Ruan X."/>
            <person name="Zhao L."/>
            <person name="Wei J."/>
            <person name="Que T."/>
            <person name="Du C."/>
            <person name="Cheng J."/>
            <person name="Dai P."/>
            <person name="Han X."/>
            <person name="Huang E."/>
            <person name="Gao Y."/>
            <person name="Liu J."/>
            <person name="Shao H."/>
            <person name="Ye R."/>
            <person name="Li L."/>
            <person name="Wei W."/>
            <person name="Wang X."/>
            <person name="Wang C."/>
            <person name="Huo Q."/>
            <person name="Li W."/>
            <person name="Guo W."/>
            <person name="Chen H."/>
            <person name="Chen S."/>
            <person name="Zhou L."/>
            <person name="Zhou L."/>
            <person name="Ni X."/>
            <person name="Tian J."/>
            <person name="Zhou Y."/>
            <person name="Sheng Y."/>
            <person name="Liu T."/>
            <person name="Pan Y."/>
            <person name="Xia L."/>
            <person name="Li J."/>
            <person name="Zhao F."/>
            <person name="Cao W."/>
        </authorList>
    </citation>
    <scope>NUCLEOTIDE SEQUENCE</scope>
    <source>
        <strain evidence="2">Rmic-2018</strain>
        <tissue evidence="2">Larvae</tissue>
    </source>
</reference>
<proteinExistence type="predicted"/>
<feature type="compositionally biased region" description="Acidic residues" evidence="1">
    <location>
        <begin position="239"/>
        <end position="259"/>
    </location>
</feature>
<evidence type="ECO:0000313" key="3">
    <source>
        <dbReference type="Proteomes" id="UP000821866"/>
    </source>
</evidence>
<dbReference type="EMBL" id="JABSTU010000001">
    <property type="protein sequence ID" value="KAH8041482.1"/>
    <property type="molecule type" value="Genomic_DNA"/>
</dbReference>
<evidence type="ECO:0000256" key="1">
    <source>
        <dbReference type="SAM" id="MobiDB-lite"/>
    </source>
</evidence>